<dbReference type="EMBL" id="CAXKWB010006835">
    <property type="protein sequence ID" value="CAL4084583.1"/>
    <property type="molecule type" value="Genomic_DNA"/>
</dbReference>
<evidence type="ECO:0000313" key="3">
    <source>
        <dbReference type="Proteomes" id="UP001497623"/>
    </source>
</evidence>
<name>A0AAV2QGU7_MEGNR</name>
<proteinExistence type="predicted"/>
<accession>A0AAV2QGU7</accession>
<feature type="non-terminal residue" evidence="2">
    <location>
        <position position="172"/>
    </location>
</feature>
<dbReference type="Proteomes" id="UP001497623">
    <property type="component" value="Unassembled WGS sequence"/>
</dbReference>
<dbReference type="AlphaFoldDB" id="A0AAV2QGU7"/>
<organism evidence="2 3">
    <name type="scientific">Meganyctiphanes norvegica</name>
    <name type="common">Northern krill</name>
    <name type="synonym">Thysanopoda norvegica</name>
    <dbReference type="NCBI Taxonomy" id="48144"/>
    <lineage>
        <taxon>Eukaryota</taxon>
        <taxon>Metazoa</taxon>
        <taxon>Ecdysozoa</taxon>
        <taxon>Arthropoda</taxon>
        <taxon>Crustacea</taxon>
        <taxon>Multicrustacea</taxon>
        <taxon>Malacostraca</taxon>
        <taxon>Eumalacostraca</taxon>
        <taxon>Eucarida</taxon>
        <taxon>Euphausiacea</taxon>
        <taxon>Euphausiidae</taxon>
        <taxon>Meganyctiphanes</taxon>
    </lineage>
</organism>
<evidence type="ECO:0000256" key="1">
    <source>
        <dbReference type="SAM" id="MobiDB-lite"/>
    </source>
</evidence>
<feature type="region of interest" description="Disordered" evidence="1">
    <location>
        <begin position="1"/>
        <end position="36"/>
    </location>
</feature>
<evidence type="ECO:0000313" key="2">
    <source>
        <dbReference type="EMBL" id="CAL4084583.1"/>
    </source>
</evidence>
<gene>
    <name evidence="2" type="ORF">MNOR_LOCUS12457</name>
</gene>
<reference evidence="2 3" key="1">
    <citation type="submission" date="2024-05" db="EMBL/GenBank/DDBJ databases">
        <authorList>
            <person name="Wallberg A."/>
        </authorList>
    </citation>
    <scope>NUCLEOTIDE SEQUENCE [LARGE SCALE GENOMIC DNA]</scope>
</reference>
<keyword evidence="3" id="KW-1185">Reference proteome</keyword>
<protein>
    <submittedName>
        <fullName evidence="2">Uncharacterized protein</fullName>
    </submittedName>
</protein>
<sequence>MPPKRATKNSNKVTAAGVTEVAPESDGGGTELVSISKSIPQDPNDLILRGYAPSTSYSMRYDQLKFNGQAKDYPVFKIRLRNHFKRLGLYETLTSDTPDPIKTDRIWQELVPSLDDATVSCLESTSNQNGKLAYEQLIHRFEGDIMARKYSASMEWDNLKMKNCESITDYLS</sequence>
<comment type="caution">
    <text evidence="2">The sequence shown here is derived from an EMBL/GenBank/DDBJ whole genome shotgun (WGS) entry which is preliminary data.</text>
</comment>